<evidence type="ECO:0000256" key="3">
    <source>
        <dbReference type="ARBA" id="ARBA00022525"/>
    </source>
</evidence>
<dbReference type="GO" id="GO:0030245">
    <property type="term" value="P:cellulose catabolic process"/>
    <property type="evidence" value="ECO:0007669"/>
    <property type="project" value="UniProtKB-UniRule"/>
</dbReference>
<dbReference type="PANTHER" id="PTHR33353">
    <property type="entry name" value="PUTATIVE (AFU_ORTHOLOGUE AFUA_1G12560)-RELATED"/>
    <property type="match status" value="1"/>
</dbReference>
<dbReference type="PANTHER" id="PTHR33353:SF1">
    <property type="entry name" value="ENDO-BETA-1,4-GLUCANASE D"/>
    <property type="match status" value="1"/>
</dbReference>
<keyword evidence="5" id="KW-0119">Carbohydrate metabolism</keyword>
<evidence type="ECO:0000313" key="8">
    <source>
        <dbReference type="EMBL" id="KAH7090772.1"/>
    </source>
</evidence>
<reference evidence="8" key="1">
    <citation type="journal article" date="2021" name="Nat. Commun.">
        <title>Genetic determinants of endophytism in the Arabidopsis root mycobiome.</title>
        <authorList>
            <person name="Mesny F."/>
            <person name="Miyauchi S."/>
            <person name="Thiergart T."/>
            <person name="Pickel B."/>
            <person name="Atanasova L."/>
            <person name="Karlsson M."/>
            <person name="Huettel B."/>
            <person name="Barry K.W."/>
            <person name="Haridas S."/>
            <person name="Chen C."/>
            <person name="Bauer D."/>
            <person name="Andreopoulos W."/>
            <person name="Pangilinan J."/>
            <person name="LaButti K."/>
            <person name="Riley R."/>
            <person name="Lipzen A."/>
            <person name="Clum A."/>
            <person name="Drula E."/>
            <person name="Henrissat B."/>
            <person name="Kohler A."/>
            <person name="Grigoriev I.V."/>
            <person name="Martin F.M."/>
            <person name="Hacquard S."/>
        </authorList>
    </citation>
    <scope>NUCLEOTIDE SEQUENCE</scope>
    <source>
        <strain evidence="8">MPI-SDFR-AT-0120</strain>
    </source>
</reference>
<dbReference type="OrthoDB" id="4849160at2759"/>
<dbReference type="GO" id="GO:0005576">
    <property type="term" value="C:extracellular region"/>
    <property type="evidence" value="ECO:0007669"/>
    <property type="project" value="UniProtKB-SubCell"/>
</dbReference>
<feature type="domain" description="Auxiliary Activity family 9 catalytic" evidence="7">
    <location>
        <begin position="18"/>
        <end position="211"/>
    </location>
</feature>
<keyword evidence="5" id="KW-0136">Cellulose degradation</keyword>
<accession>A0A8K0RB49</accession>
<comment type="subcellular location">
    <subcellularLocation>
        <location evidence="2 5">Secreted</location>
    </subcellularLocation>
</comment>
<dbReference type="GO" id="GO:0030248">
    <property type="term" value="F:cellulose binding"/>
    <property type="evidence" value="ECO:0007669"/>
    <property type="project" value="UniProtKB-UniRule"/>
</dbReference>
<evidence type="ECO:0000256" key="1">
    <source>
        <dbReference type="ARBA" id="ARBA00001973"/>
    </source>
</evidence>
<keyword evidence="6" id="KW-0732">Signal</keyword>
<dbReference type="Proteomes" id="UP000813461">
    <property type="component" value="Unassembled WGS sequence"/>
</dbReference>
<evidence type="ECO:0000313" key="9">
    <source>
        <dbReference type="Proteomes" id="UP000813461"/>
    </source>
</evidence>
<name>A0A8K0RB49_9PLEO</name>
<gene>
    <name evidence="8" type="ORF">FB567DRAFT_437358</name>
</gene>
<comment type="function">
    <text evidence="5">Lytic polysaccharide monooxygenase (LMPO) that depolymerizes crystalline and amorphous polysaccharides via the oxidation of scissile alpha- or beta-(1-4)-glycosidic bonds, yielding C1 and/or C4 oxidation products. Catalysis by LPMOs requires the reduction of the active-site copper from Cu(II) to Cu(I) by a reducing agent and H(2)O(2) or O(2) as a cosubstrate.</text>
</comment>
<dbReference type="Pfam" id="PF03443">
    <property type="entry name" value="AA9"/>
    <property type="match status" value="1"/>
</dbReference>
<comment type="cofactor">
    <cofactor evidence="1">
        <name>Cu(2+)</name>
        <dbReference type="ChEBI" id="CHEBI:29036"/>
    </cofactor>
</comment>
<comment type="domain">
    <text evidence="5">Has a modular structure: an endo-beta-1,4-glucanase catalytic module at the N-terminus, a linker rich in serines and threonines, and a C-terminal carbohydrate-binding module (CBM).</text>
</comment>
<evidence type="ECO:0000256" key="2">
    <source>
        <dbReference type="ARBA" id="ARBA00004613"/>
    </source>
</evidence>
<keyword evidence="3 5" id="KW-0964">Secreted</keyword>
<dbReference type="InterPro" id="IPR005103">
    <property type="entry name" value="AA9_LPMO"/>
</dbReference>
<evidence type="ECO:0000259" key="7">
    <source>
        <dbReference type="Pfam" id="PF03443"/>
    </source>
</evidence>
<organism evidence="8 9">
    <name type="scientific">Paraphoma chrysanthemicola</name>
    <dbReference type="NCBI Taxonomy" id="798071"/>
    <lineage>
        <taxon>Eukaryota</taxon>
        <taxon>Fungi</taxon>
        <taxon>Dikarya</taxon>
        <taxon>Ascomycota</taxon>
        <taxon>Pezizomycotina</taxon>
        <taxon>Dothideomycetes</taxon>
        <taxon>Pleosporomycetidae</taxon>
        <taxon>Pleosporales</taxon>
        <taxon>Pleosporineae</taxon>
        <taxon>Phaeosphaeriaceae</taxon>
        <taxon>Paraphoma</taxon>
    </lineage>
</organism>
<keyword evidence="5" id="KW-0624">Polysaccharide degradation</keyword>
<comment type="caution">
    <text evidence="8">The sequence shown here is derived from an EMBL/GenBank/DDBJ whole genome shotgun (WGS) entry which is preliminary data.</text>
</comment>
<keyword evidence="9" id="KW-1185">Reference proteome</keyword>
<dbReference type="GO" id="GO:0008810">
    <property type="term" value="F:cellulase activity"/>
    <property type="evidence" value="ECO:0007669"/>
    <property type="project" value="UniProtKB-UniRule"/>
</dbReference>
<comment type="catalytic activity">
    <reaction evidence="5">
        <text>[(1-&gt;4)-beta-D-glucosyl]n+m + reduced acceptor + O2 = 4-dehydro-beta-D-glucosyl-[(1-&gt;4)-beta-D-glucosyl]n-1 + [(1-&gt;4)-beta-D-glucosyl]m + acceptor + H2O.</text>
        <dbReference type="EC" id="1.14.99.56"/>
    </reaction>
</comment>
<dbReference type="EMBL" id="JAGMVJ010000005">
    <property type="protein sequence ID" value="KAH7090772.1"/>
    <property type="molecule type" value="Genomic_DNA"/>
</dbReference>
<sequence>MFSKAIIATTLLSAVSAHQNWHQFWVNGKTPGYEVGIRMPPSNSPVTDVTSSNIACNVPSTNGKTVATVDAAAGDTIKVQWDQSSHPGPITHMLQPVKDAATATGVGAGWFKIDELDYVNGKWANEIMGANSMTHEFKLPAGLPAGQYLLRSEMLALHGAQTVGGGQFYIGCAQLKVSSSSTSGTCGPTISLPGAYKATDPNIYIPNVYNGFNASGYTAPGGPVAKCGAGSNAATPVALPTSSAKPSASPVASAKPSASAGVQPRMFTLDTFVAWLEENAAPAKARRHARAF</sequence>
<dbReference type="InterPro" id="IPR049892">
    <property type="entry name" value="AA9"/>
</dbReference>
<dbReference type="Gene3D" id="2.70.50.70">
    <property type="match status" value="1"/>
</dbReference>
<dbReference type="EC" id="1.14.99.56" evidence="5"/>
<evidence type="ECO:0000256" key="5">
    <source>
        <dbReference type="RuleBase" id="RU368122"/>
    </source>
</evidence>
<protein>
    <recommendedName>
        <fullName evidence="5">AA9 family lytic polysaccharide monooxygenase</fullName>
        <ecNumber evidence="5">1.14.99.56</ecNumber>
    </recommendedName>
    <alternativeName>
        <fullName evidence="5">Endo-beta-1,4-glucanase</fullName>
    </alternativeName>
    <alternativeName>
        <fullName evidence="5">Glycosyl hydrolase 61 family protein</fullName>
    </alternativeName>
</protein>
<evidence type="ECO:0000256" key="4">
    <source>
        <dbReference type="ARBA" id="ARBA00023157"/>
    </source>
</evidence>
<feature type="signal peptide" evidence="6">
    <location>
        <begin position="1"/>
        <end position="17"/>
    </location>
</feature>
<keyword evidence="4 5" id="KW-1015">Disulfide bond</keyword>
<proteinExistence type="predicted"/>
<evidence type="ECO:0000256" key="6">
    <source>
        <dbReference type="SAM" id="SignalP"/>
    </source>
</evidence>
<dbReference type="CDD" id="cd21175">
    <property type="entry name" value="LPMO_AA9"/>
    <property type="match status" value="1"/>
</dbReference>
<keyword evidence="8" id="KW-0378">Hydrolase</keyword>
<feature type="chain" id="PRO_5035439211" description="AA9 family lytic polysaccharide monooxygenase" evidence="6">
    <location>
        <begin position="18"/>
        <end position="292"/>
    </location>
</feature>
<dbReference type="AlphaFoldDB" id="A0A8K0RB49"/>